<evidence type="ECO:0000256" key="9">
    <source>
        <dbReference type="SAM" id="SignalP"/>
    </source>
</evidence>
<dbReference type="EMBL" id="JAEUGD010000042">
    <property type="protein sequence ID" value="MBL6447146.1"/>
    <property type="molecule type" value="Genomic_DNA"/>
</dbReference>
<feature type="coiled-coil region" evidence="8">
    <location>
        <begin position="336"/>
        <end position="381"/>
    </location>
</feature>
<dbReference type="AlphaFoldDB" id="A0A937G2A2"/>
<dbReference type="SUPFAM" id="SSF56954">
    <property type="entry name" value="Outer membrane efflux proteins (OEP)"/>
    <property type="match status" value="1"/>
</dbReference>
<gene>
    <name evidence="10" type="ORF">JMN32_12565</name>
</gene>
<reference evidence="10" key="1">
    <citation type="submission" date="2021-01" db="EMBL/GenBank/DDBJ databases">
        <title>Fulvivirga kasyanovii gen. nov., sp nov., a novel member of the phylum Bacteroidetes isolated from seawater in a mussel farm.</title>
        <authorList>
            <person name="Zhao L.-H."/>
            <person name="Wang Z.-J."/>
        </authorList>
    </citation>
    <scope>NUCLEOTIDE SEQUENCE</scope>
    <source>
        <strain evidence="10">29W222</strain>
    </source>
</reference>
<protein>
    <submittedName>
        <fullName evidence="10">TolC family protein</fullName>
    </submittedName>
</protein>
<keyword evidence="6" id="KW-0472">Membrane</keyword>
<dbReference type="Proteomes" id="UP000614216">
    <property type="component" value="Unassembled WGS sequence"/>
</dbReference>
<dbReference type="GO" id="GO:0015562">
    <property type="term" value="F:efflux transmembrane transporter activity"/>
    <property type="evidence" value="ECO:0007669"/>
    <property type="project" value="InterPro"/>
</dbReference>
<evidence type="ECO:0000256" key="4">
    <source>
        <dbReference type="ARBA" id="ARBA00022452"/>
    </source>
</evidence>
<keyword evidence="3" id="KW-0813">Transport</keyword>
<evidence type="ECO:0000313" key="11">
    <source>
        <dbReference type="Proteomes" id="UP000614216"/>
    </source>
</evidence>
<dbReference type="Gene3D" id="1.20.1600.10">
    <property type="entry name" value="Outer membrane efflux proteins (OEP)"/>
    <property type="match status" value="1"/>
</dbReference>
<proteinExistence type="inferred from homology"/>
<evidence type="ECO:0000256" key="5">
    <source>
        <dbReference type="ARBA" id="ARBA00022692"/>
    </source>
</evidence>
<sequence>MRNYLIHIAFICVTIPALAQDPLEGYLNVAVENNPGLKARYAEFEAELEKIPQVKSLQEPSLSFGYFISPVETRVGPQRAKLSLSQMFPWFGTLRERGNVAALQAEASYIQFIDAREKLFEQVRTQYYQLWETHKLIALEKENLEILKTYEKMAQTRFGTSEGRLSSVFRVQLEQKQVTTSLEILKSRIAPLESVFLRLIGNEPYGKGVEVSDSISLPVGMPIVRRDSLMNHPNIKFYELQKASAIKSKRVAEKSAYPSIGAGIDYVVVGKRTDMSVTDDGKDVLMPMATISIPLRRKKYKAAVKEAEFKEEQFQFEKENVRNSLTSQWDLAMYEVQSAMSEMKLYKEQLEIAERTLELTLSDYTNDLEDFEQILEEQQRLIQFERSYYKAYKECLIKYAEIEYLTYQVAGSGHYLKTIE</sequence>
<keyword evidence="4" id="KW-1134">Transmembrane beta strand</keyword>
<dbReference type="InterPro" id="IPR003423">
    <property type="entry name" value="OMP_efflux"/>
</dbReference>
<name>A0A937G2A2_9BACT</name>
<keyword evidence="9" id="KW-0732">Signal</keyword>
<feature type="chain" id="PRO_5037413170" evidence="9">
    <location>
        <begin position="20"/>
        <end position="420"/>
    </location>
</feature>
<keyword evidence="11" id="KW-1185">Reference proteome</keyword>
<dbReference type="PANTHER" id="PTHR30026">
    <property type="entry name" value="OUTER MEMBRANE PROTEIN TOLC"/>
    <property type="match status" value="1"/>
</dbReference>
<evidence type="ECO:0000256" key="3">
    <source>
        <dbReference type="ARBA" id="ARBA00022448"/>
    </source>
</evidence>
<dbReference type="RefSeq" id="WP_202856672.1">
    <property type="nucleotide sequence ID" value="NZ_JAEUGD010000042.1"/>
</dbReference>
<keyword evidence="5" id="KW-0812">Transmembrane</keyword>
<organism evidence="10 11">
    <name type="scientific">Fulvivirga marina</name>
    <dbReference type="NCBI Taxonomy" id="2494733"/>
    <lineage>
        <taxon>Bacteria</taxon>
        <taxon>Pseudomonadati</taxon>
        <taxon>Bacteroidota</taxon>
        <taxon>Cytophagia</taxon>
        <taxon>Cytophagales</taxon>
        <taxon>Fulvivirgaceae</taxon>
        <taxon>Fulvivirga</taxon>
    </lineage>
</organism>
<dbReference type="GO" id="GO:0009279">
    <property type="term" value="C:cell outer membrane"/>
    <property type="evidence" value="ECO:0007669"/>
    <property type="project" value="UniProtKB-SubCell"/>
</dbReference>
<evidence type="ECO:0000256" key="1">
    <source>
        <dbReference type="ARBA" id="ARBA00004442"/>
    </source>
</evidence>
<evidence type="ECO:0000313" key="10">
    <source>
        <dbReference type="EMBL" id="MBL6447146.1"/>
    </source>
</evidence>
<dbReference type="GO" id="GO:1990281">
    <property type="term" value="C:efflux pump complex"/>
    <property type="evidence" value="ECO:0007669"/>
    <property type="project" value="TreeGrafter"/>
</dbReference>
<dbReference type="PANTHER" id="PTHR30026:SF20">
    <property type="entry name" value="OUTER MEMBRANE PROTEIN TOLC"/>
    <property type="match status" value="1"/>
</dbReference>
<keyword evidence="7" id="KW-0998">Cell outer membrane</keyword>
<feature type="signal peptide" evidence="9">
    <location>
        <begin position="1"/>
        <end position="19"/>
    </location>
</feature>
<evidence type="ECO:0000256" key="8">
    <source>
        <dbReference type="SAM" id="Coils"/>
    </source>
</evidence>
<dbReference type="GO" id="GO:0015288">
    <property type="term" value="F:porin activity"/>
    <property type="evidence" value="ECO:0007669"/>
    <property type="project" value="TreeGrafter"/>
</dbReference>
<evidence type="ECO:0000256" key="6">
    <source>
        <dbReference type="ARBA" id="ARBA00023136"/>
    </source>
</evidence>
<dbReference type="InterPro" id="IPR051906">
    <property type="entry name" value="TolC-like"/>
</dbReference>
<dbReference type="Pfam" id="PF02321">
    <property type="entry name" value="OEP"/>
    <property type="match status" value="1"/>
</dbReference>
<accession>A0A937G2A2</accession>
<comment type="similarity">
    <text evidence="2">Belongs to the outer membrane factor (OMF) (TC 1.B.17) family.</text>
</comment>
<evidence type="ECO:0000256" key="7">
    <source>
        <dbReference type="ARBA" id="ARBA00023237"/>
    </source>
</evidence>
<evidence type="ECO:0000256" key="2">
    <source>
        <dbReference type="ARBA" id="ARBA00007613"/>
    </source>
</evidence>
<comment type="subcellular location">
    <subcellularLocation>
        <location evidence="1">Cell outer membrane</location>
    </subcellularLocation>
</comment>
<comment type="caution">
    <text evidence="10">The sequence shown here is derived from an EMBL/GenBank/DDBJ whole genome shotgun (WGS) entry which is preliminary data.</text>
</comment>
<keyword evidence="8" id="KW-0175">Coiled coil</keyword>